<proteinExistence type="predicted"/>
<evidence type="ECO:0000313" key="2">
    <source>
        <dbReference type="EMBL" id="KAF9609093.1"/>
    </source>
</evidence>
<dbReference type="OrthoDB" id="775087at2759"/>
<gene>
    <name evidence="2" type="ORF">IFM89_013347</name>
</gene>
<feature type="chain" id="PRO_5032414817" evidence="1">
    <location>
        <begin position="18"/>
        <end position="113"/>
    </location>
</feature>
<keyword evidence="3" id="KW-1185">Reference proteome</keyword>
<dbReference type="PANTHER" id="PTHR35770:SF1">
    <property type="entry name" value="U2 SMALL NUCLEAR RIBONUCLEOPROTEIN AUXILIARY FACTOR-LIKE PROTEIN"/>
    <property type="match status" value="1"/>
</dbReference>
<dbReference type="AlphaFoldDB" id="A0A835I322"/>
<organism evidence="2 3">
    <name type="scientific">Coptis chinensis</name>
    <dbReference type="NCBI Taxonomy" id="261450"/>
    <lineage>
        <taxon>Eukaryota</taxon>
        <taxon>Viridiplantae</taxon>
        <taxon>Streptophyta</taxon>
        <taxon>Embryophyta</taxon>
        <taxon>Tracheophyta</taxon>
        <taxon>Spermatophyta</taxon>
        <taxon>Magnoliopsida</taxon>
        <taxon>Ranunculales</taxon>
        <taxon>Ranunculaceae</taxon>
        <taxon>Coptidoideae</taxon>
        <taxon>Coptis</taxon>
    </lineage>
</organism>
<evidence type="ECO:0000256" key="1">
    <source>
        <dbReference type="SAM" id="SignalP"/>
    </source>
</evidence>
<dbReference type="EMBL" id="JADFTS010000004">
    <property type="protein sequence ID" value="KAF9609093.1"/>
    <property type="molecule type" value="Genomic_DNA"/>
</dbReference>
<name>A0A835I322_9MAGN</name>
<reference evidence="2 3" key="1">
    <citation type="submission" date="2020-10" db="EMBL/GenBank/DDBJ databases">
        <title>The Coptis chinensis genome and diversification of protoberbering-type alkaloids.</title>
        <authorList>
            <person name="Wang B."/>
            <person name="Shu S."/>
            <person name="Song C."/>
            <person name="Liu Y."/>
        </authorList>
    </citation>
    <scope>NUCLEOTIDE SEQUENCE [LARGE SCALE GENOMIC DNA]</scope>
    <source>
        <strain evidence="2">HL-2020</strain>
        <tissue evidence="2">Leaf</tissue>
    </source>
</reference>
<accession>A0A835I322</accession>
<keyword evidence="1" id="KW-0732">Signal</keyword>
<evidence type="ECO:0000313" key="3">
    <source>
        <dbReference type="Proteomes" id="UP000631114"/>
    </source>
</evidence>
<sequence length="113" mass="12910">MWGRFILLGLLLSFVFGFWAWTLRKEVDRREKGGREFEDMSDDMGVGGWWSEFVDYDIESLKSDNVKLVVGSAKSKNSDADHGAKLAKLIAHKSKGMPRSHFHISRQTHGVIR</sequence>
<comment type="caution">
    <text evidence="2">The sequence shown here is derived from an EMBL/GenBank/DDBJ whole genome shotgun (WGS) entry which is preliminary data.</text>
</comment>
<protein>
    <submittedName>
        <fullName evidence="2">Uncharacterized protein</fullName>
    </submittedName>
</protein>
<dbReference type="Proteomes" id="UP000631114">
    <property type="component" value="Unassembled WGS sequence"/>
</dbReference>
<feature type="signal peptide" evidence="1">
    <location>
        <begin position="1"/>
        <end position="17"/>
    </location>
</feature>
<dbReference type="PANTHER" id="PTHR35770">
    <property type="entry name" value="U2 SMALL NUCLEAR RIBONUCLEOPROTEIN AUXILIARY FACTOR-LIKE PROTEIN"/>
    <property type="match status" value="1"/>
</dbReference>